<reference evidence="1 2" key="1">
    <citation type="submission" date="2019-07" db="EMBL/GenBank/DDBJ databases">
        <title>Whole genome shotgun sequence of Nocardia ninae NBRC 108245.</title>
        <authorList>
            <person name="Hosoyama A."/>
            <person name="Uohara A."/>
            <person name="Ohji S."/>
            <person name="Ichikawa N."/>
        </authorList>
    </citation>
    <scope>NUCLEOTIDE SEQUENCE [LARGE SCALE GENOMIC DNA]</scope>
    <source>
        <strain evidence="1 2">NBRC 108245</strain>
    </source>
</reference>
<organism evidence="1 2">
    <name type="scientific">Nocardia ninae NBRC 108245</name>
    <dbReference type="NCBI Taxonomy" id="1210091"/>
    <lineage>
        <taxon>Bacteria</taxon>
        <taxon>Bacillati</taxon>
        <taxon>Actinomycetota</taxon>
        <taxon>Actinomycetes</taxon>
        <taxon>Mycobacteriales</taxon>
        <taxon>Nocardiaceae</taxon>
        <taxon>Nocardia</taxon>
    </lineage>
</organism>
<keyword evidence="2" id="KW-1185">Reference proteome</keyword>
<dbReference type="OrthoDB" id="4144703at2"/>
<dbReference type="Proteomes" id="UP000321424">
    <property type="component" value="Unassembled WGS sequence"/>
</dbReference>
<gene>
    <name evidence="1" type="ORF">NN4_30330</name>
</gene>
<dbReference type="SUPFAM" id="SSF52540">
    <property type="entry name" value="P-loop containing nucleoside triphosphate hydrolases"/>
    <property type="match status" value="1"/>
</dbReference>
<evidence type="ECO:0000313" key="1">
    <source>
        <dbReference type="EMBL" id="GEM38514.1"/>
    </source>
</evidence>
<proteinExistence type="predicted"/>
<protein>
    <recommendedName>
        <fullName evidence="3">Thymidylate kinase</fullName>
    </recommendedName>
</protein>
<name>A0A511MCW4_9NOCA</name>
<sequence>MSAGQPLRGCAVGLIGIDGAGKTTLAGELERRLSDQGVDAVRVSRRGYLKSSPPDFAGSTITALYEGALRTLYGFAGLADGRVLGEDFPPLAGEIMSDEFEKLLNTSEIVGNNPSALVASMLSEIAGSLAFRESIIRPHLAAGRVVIEDTHAIKMVIKLYLLGSSVSGDETQLQGELDAALRAGIDILRPADRTFLPVFVRTDPEVAYRRRLLQHGQVGGMEHYGPVGRAIGADSYLELQTRSQQIFEDIADRWACVRIDLSADDREYALTTAAEHISSALHDRGKW</sequence>
<accession>A0A511MCW4</accession>
<dbReference type="InterPro" id="IPR027417">
    <property type="entry name" value="P-loop_NTPase"/>
</dbReference>
<evidence type="ECO:0008006" key="3">
    <source>
        <dbReference type="Google" id="ProtNLM"/>
    </source>
</evidence>
<dbReference type="AlphaFoldDB" id="A0A511MCW4"/>
<dbReference type="EMBL" id="BJXA01000016">
    <property type="protein sequence ID" value="GEM38514.1"/>
    <property type="molecule type" value="Genomic_DNA"/>
</dbReference>
<comment type="caution">
    <text evidence="1">The sequence shown here is derived from an EMBL/GenBank/DDBJ whole genome shotgun (WGS) entry which is preliminary data.</text>
</comment>
<evidence type="ECO:0000313" key="2">
    <source>
        <dbReference type="Proteomes" id="UP000321424"/>
    </source>
</evidence>
<dbReference type="Gene3D" id="3.40.50.300">
    <property type="entry name" value="P-loop containing nucleotide triphosphate hydrolases"/>
    <property type="match status" value="1"/>
</dbReference>
<dbReference type="RefSeq" id="WP_147130844.1">
    <property type="nucleotide sequence ID" value="NZ_BJXA01000016.1"/>
</dbReference>